<dbReference type="InterPro" id="IPR002110">
    <property type="entry name" value="Ankyrin_rpt"/>
</dbReference>
<name>A0A2G2X221_CAPBA</name>
<dbReference type="EMBL" id="MLFT02000003">
    <property type="protein sequence ID" value="PHT51534.1"/>
    <property type="molecule type" value="Genomic_DNA"/>
</dbReference>
<reference evidence="4" key="2">
    <citation type="journal article" date="2017" name="J. Anim. Genet.">
        <title>Multiple reference genome sequences of hot pepper reveal the massive evolution of plant disease resistance genes by retroduplication.</title>
        <authorList>
            <person name="Kim S."/>
            <person name="Park J."/>
            <person name="Yeom S.-I."/>
            <person name="Kim Y.-M."/>
            <person name="Seo E."/>
            <person name="Kim K.-T."/>
            <person name="Kim M.-S."/>
            <person name="Lee J.M."/>
            <person name="Cheong K."/>
            <person name="Shin H.-S."/>
            <person name="Kim S.-B."/>
            <person name="Han K."/>
            <person name="Lee J."/>
            <person name="Park M."/>
            <person name="Lee H.-A."/>
            <person name="Lee H.-Y."/>
            <person name="Lee Y."/>
            <person name="Oh S."/>
            <person name="Lee J.H."/>
            <person name="Choi E."/>
            <person name="Choi E."/>
            <person name="Lee S.E."/>
            <person name="Jeon J."/>
            <person name="Kim H."/>
            <person name="Choi G."/>
            <person name="Song H."/>
            <person name="Lee J."/>
            <person name="Lee S.-C."/>
            <person name="Kwon J.-K."/>
            <person name="Lee H.-Y."/>
            <person name="Koo N."/>
            <person name="Hong Y."/>
            <person name="Kim R.W."/>
            <person name="Kang W.-H."/>
            <person name="Huh J.H."/>
            <person name="Kang B.-C."/>
            <person name="Yang T.-J."/>
            <person name="Lee Y.-H."/>
            <person name="Bennetzen J.L."/>
            <person name="Choi D."/>
        </authorList>
    </citation>
    <scope>NUCLEOTIDE SEQUENCE [LARGE SCALE GENOMIC DNA]</scope>
    <source>
        <strain evidence="4">cv. PBC81</strain>
    </source>
</reference>
<dbReference type="InterPro" id="IPR021832">
    <property type="entry name" value="ANKRD13"/>
</dbReference>
<feature type="repeat" description="ANK" evidence="1">
    <location>
        <begin position="42"/>
        <end position="74"/>
    </location>
</feature>
<gene>
    <name evidence="3" type="ORF">CQW23_05996</name>
</gene>
<dbReference type="OrthoDB" id="1585644at2759"/>
<evidence type="ECO:0000313" key="4">
    <source>
        <dbReference type="Proteomes" id="UP000224567"/>
    </source>
</evidence>
<sequence>MSKPTTTSPATTIKPEDYTHSPLQEQNDDKIMILLDRRDNHNRETPLHVVVRLTDMSAAKVLAGAGADILLQNADGCNVLQEAIMRRCSDVVSILVQHHHLTFEFLGTTSELVNPSSFERQFLLESQYFSFDGSTGALSVLDRFSYVRGFVD</sequence>
<feature type="compositionally biased region" description="Polar residues" evidence="2">
    <location>
        <begin position="1"/>
        <end position="11"/>
    </location>
</feature>
<keyword evidence="4" id="KW-1185">Reference proteome</keyword>
<keyword evidence="1" id="KW-0040">ANK repeat</keyword>
<dbReference type="PANTHER" id="PTHR12447">
    <property type="entry name" value="ANKYRIN REPEAT DOMAIN-CONTAINING PROTEIN 13"/>
    <property type="match status" value="1"/>
</dbReference>
<dbReference type="STRING" id="33114.A0A2G2X221"/>
<dbReference type="InterPro" id="IPR036770">
    <property type="entry name" value="Ankyrin_rpt-contain_sf"/>
</dbReference>
<dbReference type="Gene3D" id="1.25.40.20">
    <property type="entry name" value="Ankyrin repeat-containing domain"/>
    <property type="match status" value="1"/>
</dbReference>
<reference evidence="3 4" key="1">
    <citation type="journal article" date="2017" name="Genome Biol.">
        <title>New reference genome sequences of hot pepper reveal the massive evolution of plant disease-resistance genes by retroduplication.</title>
        <authorList>
            <person name="Kim S."/>
            <person name="Park J."/>
            <person name="Yeom S.I."/>
            <person name="Kim Y.M."/>
            <person name="Seo E."/>
            <person name="Kim K.T."/>
            <person name="Kim M.S."/>
            <person name="Lee J.M."/>
            <person name="Cheong K."/>
            <person name="Shin H.S."/>
            <person name="Kim S.B."/>
            <person name="Han K."/>
            <person name="Lee J."/>
            <person name="Park M."/>
            <person name="Lee H.A."/>
            <person name="Lee H.Y."/>
            <person name="Lee Y."/>
            <person name="Oh S."/>
            <person name="Lee J.H."/>
            <person name="Choi E."/>
            <person name="Choi E."/>
            <person name="Lee S.E."/>
            <person name="Jeon J."/>
            <person name="Kim H."/>
            <person name="Choi G."/>
            <person name="Song H."/>
            <person name="Lee J."/>
            <person name="Lee S.C."/>
            <person name="Kwon J.K."/>
            <person name="Lee H.Y."/>
            <person name="Koo N."/>
            <person name="Hong Y."/>
            <person name="Kim R.W."/>
            <person name="Kang W.H."/>
            <person name="Huh J.H."/>
            <person name="Kang B.C."/>
            <person name="Yang T.J."/>
            <person name="Lee Y.H."/>
            <person name="Bennetzen J.L."/>
            <person name="Choi D."/>
        </authorList>
    </citation>
    <scope>NUCLEOTIDE SEQUENCE [LARGE SCALE GENOMIC DNA]</scope>
    <source>
        <strain evidence="4">cv. PBC81</strain>
    </source>
</reference>
<proteinExistence type="predicted"/>
<evidence type="ECO:0000313" key="3">
    <source>
        <dbReference type="EMBL" id="PHT51534.1"/>
    </source>
</evidence>
<dbReference type="AlphaFoldDB" id="A0A2G2X221"/>
<dbReference type="GO" id="GO:0005737">
    <property type="term" value="C:cytoplasm"/>
    <property type="evidence" value="ECO:0007669"/>
    <property type="project" value="TreeGrafter"/>
</dbReference>
<organism evidence="3 4">
    <name type="scientific">Capsicum baccatum</name>
    <name type="common">Peruvian pepper</name>
    <dbReference type="NCBI Taxonomy" id="33114"/>
    <lineage>
        <taxon>Eukaryota</taxon>
        <taxon>Viridiplantae</taxon>
        <taxon>Streptophyta</taxon>
        <taxon>Embryophyta</taxon>
        <taxon>Tracheophyta</taxon>
        <taxon>Spermatophyta</taxon>
        <taxon>Magnoliopsida</taxon>
        <taxon>eudicotyledons</taxon>
        <taxon>Gunneridae</taxon>
        <taxon>Pentapetalae</taxon>
        <taxon>asterids</taxon>
        <taxon>lamiids</taxon>
        <taxon>Solanales</taxon>
        <taxon>Solanaceae</taxon>
        <taxon>Solanoideae</taxon>
        <taxon>Capsiceae</taxon>
        <taxon>Capsicum</taxon>
    </lineage>
</organism>
<dbReference type="Proteomes" id="UP000224567">
    <property type="component" value="Unassembled WGS sequence"/>
</dbReference>
<feature type="region of interest" description="Disordered" evidence="2">
    <location>
        <begin position="1"/>
        <end position="22"/>
    </location>
</feature>
<dbReference type="PANTHER" id="PTHR12447:SF7">
    <property type="entry name" value="ANKYRIN REPEAT FAMILY PROTEIN"/>
    <property type="match status" value="1"/>
</dbReference>
<evidence type="ECO:0000256" key="1">
    <source>
        <dbReference type="PROSITE-ProRule" id="PRU00023"/>
    </source>
</evidence>
<evidence type="ECO:0000256" key="2">
    <source>
        <dbReference type="SAM" id="MobiDB-lite"/>
    </source>
</evidence>
<accession>A0A2G2X221</accession>
<dbReference type="SUPFAM" id="SSF48403">
    <property type="entry name" value="Ankyrin repeat"/>
    <property type="match status" value="1"/>
</dbReference>
<comment type="caution">
    <text evidence="3">The sequence shown here is derived from an EMBL/GenBank/DDBJ whole genome shotgun (WGS) entry which is preliminary data.</text>
</comment>
<dbReference type="PROSITE" id="PS50088">
    <property type="entry name" value="ANK_REPEAT"/>
    <property type="match status" value="1"/>
</dbReference>
<protein>
    <submittedName>
        <fullName evidence="3">Uncharacterized protein</fullName>
    </submittedName>
</protein>